<keyword evidence="2" id="KW-1185">Reference proteome</keyword>
<sequence>MPQAVELLLDDRSDHHIRQIWAALDAAGIPSLGSRPHADYHPHVTLSVFGNGNASQVAAALRPLFTTAAGLPLPLTSLGFFLTGEAPAFLGVTPTSRLLMLHRQVHNATEPLVADIWPYYRPDALSPHCTLATGATDRARIIEIVASFPTPVPAHVSTAHLVDLPGGHTRTRLTPA</sequence>
<keyword evidence="1" id="KW-0436">Ligase</keyword>
<dbReference type="Pfam" id="PF13563">
    <property type="entry name" value="2_5_RNA_ligase2"/>
    <property type="match status" value="1"/>
</dbReference>
<dbReference type="EMBL" id="BOQP01000016">
    <property type="protein sequence ID" value="GIM73091.1"/>
    <property type="molecule type" value="Genomic_DNA"/>
</dbReference>
<proteinExistence type="predicted"/>
<dbReference type="AlphaFoldDB" id="A0A919VQY9"/>
<dbReference type="InterPro" id="IPR009097">
    <property type="entry name" value="Cyclic_Pdiesterase"/>
</dbReference>
<dbReference type="Gene3D" id="3.90.1140.10">
    <property type="entry name" value="Cyclic phosphodiesterase"/>
    <property type="match status" value="1"/>
</dbReference>
<dbReference type="GO" id="GO:0016874">
    <property type="term" value="F:ligase activity"/>
    <property type="evidence" value="ECO:0007669"/>
    <property type="project" value="UniProtKB-KW"/>
</dbReference>
<name>A0A919VQY9_9ACTN</name>
<reference evidence="1" key="1">
    <citation type="submission" date="2021-03" db="EMBL/GenBank/DDBJ databases">
        <title>Whole genome shotgun sequence of Actinoplanes consettensis NBRC 14913.</title>
        <authorList>
            <person name="Komaki H."/>
            <person name="Tamura T."/>
        </authorList>
    </citation>
    <scope>NUCLEOTIDE SEQUENCE</scope>
    <source>
        <strain evidence="1">NBRC 14913</strain>
    </source>
</reference>
<evidence type="ECO:0000313" key="2">
    <source>
        <dbReference type="Proteomes" id="UP000680865"/>
    </source>
</evidence>
<dbReference type="SUPFAM" id="SSF55144">
    <property type="entry name" value="LigT-like"/>
    <property type="match status" value="1"/>
</dbReference>
<dbReference type="PANTHER" id="PTHR36039">
    <property type="match status" value="1"/>
</dbReference>
<dbReference type="PANTHER" id="PTHR36039:SF2">
    <property type="entry name" value="RNA LIGASE_CYCLIC NUCLEOTIDE PHOSPHODIESTERASE FAMILY PROTEIN"/>
    <property type="match status" value="1"/>
</dbReference>
<gene>
    <name evidence="1" type="ORF">Aco04nite_33580</name>
</gene>
<evidence type="ECO:0000313" key="1">
    <source>
        <dbReference type="EMBL" id="GIM73091.1"/>
    </source>
</evidence>
<protein>
    <submittedName>
        <fullName evidence="1">2'-5' RNA ligase</fullName>
    </submittedName>
</protein>
<organism evidence="1 2">
    <name type="scientific">Winogradskya consettensis</name>
    <dbReference type="NCBI Taxonomy" id="113560"/>
    <lineage>
        <taxon>Bacteria</taxon>
        <taxon>Bacillati</taxon>
        <taxon>Actinomycetota</taxon>
        <taxon>Actinomycetes</taxon>
        <taxon>Micromonosporales</taxon>
        <taxon>Micromonosporaceae</taxon>
        <taxon>Winogradskya</taxon>
    </lineage>
</organism>
<accession>A0A919VQY9</accession>
<dbReference type="RefSeq" id="WP_212998137.1">
    <property type="nucleotide sequence ID" value="NZ_BAAATW010000007.1"/>
</dbReference>
<comment type="caution">
    <text evidence="1">The sequence shown here is derived from an EMBL/GenBank/DDBJ whole genome shotgun (WGS) entry which is preliminary data.</text>
</comment>
<dbReference type="Proteomes" id="UP000680865">
    <property type="component" value="Unassembled WGS sequence"/>
</dbReference>